<evidence type="ECO:0000313" key="2">
    <source>
        <dbReference type="EMBL" id="XAY05440.1"/>
    </source>
</evidence>
<sequence length="134" mass="15230">MSQRTPSADEQIVRSIQFVAVVRIVYGVVAIFLPRVWPKFFRLDPDDEDARLWNAFLGSRDIAIGVHSLAVAKDPSRQRDVILINQLSEVGDSILVGQEIRHGRSPKSFVTVAAFVFNGVMHAIWLRVHLLRRR</sequence>
<dbReference type="RefSeq" id="WP_354701948.1">
    <property type="nucleotide sequence ID" value="NZ_CP114014.1"/>
</dbReference>
<accession>A0AAU7AVQ6</accession>
<protein>
    <submittedName>
        <fullName evidence="2">Uncharacterized protein</fullName>
    </submittedName>
</protein>
<feature type="transmembrane region" description="Helical" evidence="1">
    <location>
        <begin position="12"/>
        <end position="33"/>
    </location>
</feature>
<evidence type="ECO:0000256" key="1">
    <source>
        <dbReference type="SAM" id="Phobius"/>
    </source>
</evidence>
<name>A0AAU7AVQ6_9ACTN</name>
<keyword evidence="1" id="KW-0472">Membrane</keyword>
<keyword evidence="1" id="KW-1133">Transmembrane helix</keyword>
<gene>
    <name evidence="2" type="ORF">DSM112329_02290</name>
</gene>
<feature type="transmembrane region" description="Helical" evidence="1">
    <location>
        <begin position="109"/>
        <end position="128"/>
    </location>
</feature>
<dbReference type="EMBL" id="CP114014">
    <property type="protein sequence ID" value="XAY05440.1"/>
    <property type="molecule type" value="Genomic_DNA"/>
</dbReference>
<proteinExistence type="predicted"/>
<organism evidence="2">
    <name type="scientific">Paraconexibacter sp. AEG42_29</name>
    <dbReference type="NCBI Taxonomy" id="2997339"/>
    <lineage>
        <taxon>Bacteria</taxon>
        <taxon>Bacillati</taxon>
        <taxon>Actinomycetota</taxon>
        <taxon>Thermoleophilia</taxon>
        <taxon>Solirubrobacterales</taxon>
        <taxon>Paraconexibacteraceae</taxon>
        <taxon>Paraconexibacter</taxon>
    </lineage>
</organism>
<dbReference type="KEGG" id="parq:DSM112329_02290"/>
<dbReference type="AlphaFoldDB" id="A0AAU7AVQ6"/>
<reference evidence="2" key="1">
    <citation type="submission" date="2022-12" db="EMBL/GenBank/DDBJ databases">
        <title>Paraconexibacter alkalitolerans sp. nov. and Baekduia alba sp. nov., isolated from soil and emended description of the genera Paraconexibacter (Chun et al., 2020) and Baekduia (An et al., 2020).</title>
        <authorList>
            <person name="Vieira S."/>
            <person name="Huber K.J."/>
            <person name="Geppert A."/>
            <person name="Wolf J."/>
            <person name="Neumann-Schaal M."/>
            <person name="Muesken M."/>
            <person name="Overmann J."/>
        </authorList>
    </citation>
    <scope>NUCLEOTIDE SEQUENCE</scope>
    <source>
        <strain evidence="2">AEG42_29</strain>
    </source>
</reference>
<keyword evidence="1" id="KW-0812">Transmembrane</keyword>